<evidence type="ECO:0000313" key="2">
    <source>
        <dbReference type="Proteomes" id="UP000054995"/>
    </source>
</evidence>
<dbReference type="Proteomes" id="UP000054995">
    <property type="component" value="Unassembled WGS sequence"/>
</dbReference>
<protein>
    <submittedName>
        <fullName evidence="1">Uncharacterized protein</fullName>
    </submittedName>
</protein>
<reference evidence="1 2" key="1">
    <citation type="submission" date="2015-01" db="EMBL/GenBank/DDBJ databases">
        <title>Evolution of Trichinella species and genotypes.</title>
        <authorList>
            <person name="Korhonen P.K."/>
            <person name="Edoardo P."/>
            <person name="Giuseppe L.R."/>
            <person name="Gasser R.B."/>
        </authorList>
    </citation>
    <scope>NUCLEOTIDE SEQUENCE [LARGE SCALE GENOMIC DNA]</scope>
    <source>
        <strain evidence="1">ISS470</strain>
    </source>
</reference>
<evidence type="ECO:0000313" key="1">
    <source>
        <dbReference type="EMBL" id="KRY91216.1"/>
    </source>
</evidence>
<organism evidence="1 2">
    <name type="scientific">Trichinella pseudospiralis</name>
    <name type="common">Parasitic roundworm</name>
    <dbReference type="NCBI Taxonomy" id="6337"/>
    <lineage>
        <taxon>Eukaryota</taxon>
        <taxon>Metazoa</taxon>
        <taxon>Ecdysozoa</taxon>
        <taxon>Nematoda</taxon>
        <taxon>Enoplea</taxon>
        <taxon>Dorylaimia</taxon>
        <taxon>Trichinellida</taxon>
        <taxon>Trichinellidae</taxon>
        <taxon>Trichinella</taxon>
    </lineage>
</organism>
<accession>A0A0V1FYV9</accession>
<name>A0A0V1FYV9_TRIPS</name>
<gene>
    <name evidence="1" type="ORF">T4D_1524</name>
</gene>
<dbReference type="AlphaFoldDB" id="A0A0V1FYV9"/>
<sequence>MEGGSSASPAALASSLPIAPSRHVARDYPMMSYVGRESGKASSLVRVENVKSGVQLLWPEFAILHQALPLAVKRTSDRPISPTRY</sequence>
<proteinExistence type="predicted"/>
<dbReference type="EMBL" id="JYDT01000015">
    <property type="protein sequence ID" value="KRY91216.1"/>
    <property type="molecule type" value="Genomic_DNA"/>
</dbReference>
<keyword evidence="2" id="KW-1185">Reference proteome</keyword>
<comment type="caution">
    <text evidence="1">The sequence shown here is derived from an EMBL/GenBank/DDBJ whole genome shotgun (WGS) entry which is preliminary data.</text>
</comment>